<keyword evidence="3" id="KW-1185">Reference proteome</keyword>
<proteinExistence type="predicted"/>
<sequence>MAKYGAPRSPSGASAPREPPGKVASPAASQGLGSARLRPPPPRGVDTRRVLAQVDPKSGDAGAWRTVRGELHGCFLPRLFVFPLKTSHGISLLISGTINEVVSSTLTPVYLGVVPNSEHNFEADVATNFLAIGSSCLSLNALRRDNLFQKGTCRTVKYSDLKSSKHGKTLLHCLCSGQTLVLSFPGSDEKSTKINTGGIRTSSMRRIMNTRQSPAFSKETGSLRWRQVPTGKLFDQRRLNKGYNSTAKGPCSFFQGSQATNPLRKGL</sequence>
<name>A0A1V4KF74_PATFA</name>
<reference evidence="2 3" key="1">
    <citation type="submission" date="2016-02" db="EMBL/GenBank/DDBJ databases">
        <title>Band-tailed pigeon sequencing and assembly.</title>
        <authorList>
            <person name="Soares A.E."/>
            <person name="Novak B.J."/>
            <person name="Rice E.S."/>
            <person name="O'Connell B."/>
            <person name="Chang D."/>
            <person name="Weber S."/>
            <person name="Shapiro B."/>
        </authorList>
    </citation>
    <scope>NUCLEOTIDE SEQUENCE [LARGE SCALE GENOMIC DNA]</scope>
    <source>
        <strain evidence="2">BTP2013</strain>
        <tissue evidence="2">Blood</tissue>
    </source>
</reference>
<gene>
    <name evidence="2" type="ORF">AV530_010531</name>
</gene>
<accession>A0A1V4KF74</accession>
<feature type="region of interest" description="Disordered" evidence="1">
    <location>
        <begin position="1"/>
        <end position="50"/>
    </location>
</feature>
<evidence type="ECO:0000313" key="3">
    <source>
        <dbReference type="Proteomes" id="UP000190648"/>
    </source>
</evidence>
<organism evidence="2 3">
    <name type="scientific">Patagioenas fasciata monilis</name>
    <dbReference type="NCBI Taxonomy" id="372326"/>
    <lineage>
        <taxon>Eukaryota</taxon>
        <taxon>Metazoa</taxon>
        <taxon>Chordata</taxon>
        <taxon>Craniata</taxon>
        <taxon>Vertebrata</taxon>
        <taxon>Euteleostomi</taxon>
        <taxon>Archelosauria</taxon>
        <taxon>Archosauria</taxon>
        <taxon>Dinosauria</taxon>
        <taxon>Saurischia</taxon>
        <taxon>Theropoda</taxon>
        <taxon>Coelurosauria</taxon>
        <taxon>Aves</taxon>
        <taxon>Neognathae</taxon>
        <taxon>Neoaves</taxon>
        <taxon>Columbimorphae</taxon>
        <taxon>Columbiformes</taxon>
        <taxon>Columbidae</taxon>
        <taxon>Patagioenas</taxon>
    </lineage>
</organism>
<dbReference type="AlphaFoldDB" id="A0A1V4KF74"/>
<dbReference type="EMBL" id="LSYS01003385">
    <property type="protein sequence ID" value="OPJ83119.1"/>
    <property type="molecule type" value="Genomic_DNA"/>
</dbReference>
<evidence type="ECO:0000256" key="1">
    <source>
        <dbReference type="SAM" id="MobiDB-lite"/>
    </source>
</evidence>
<evidence type="ECO:0000313" key="2">
    <source>
        <dbReference type="EMBL" id="OPJ83119.1"/>
    </source>
</evidence>
<protein>
    <submittedName>
        <fullName evidence="2">Uncharacterized protein</fullName>
    </submittedName>
</protein>
<comment type="caution">
    <text evidence="2">The sequence shown here is derived from an EMBL/GenBank/DDBJ whole genome shotgun (WGS) entry which is preliminary data.</text>
</comment>
<dbReference type="Proteomes" id="UP000190648">
    <property type="component" value="Unassembled WGS sequence"/>
</dbReference>